<feature type="repeat" description="ARM" evidence="4">
    <location>
        <begin position="114"/>
        <end position="141"/>
    </location>
</feature>
<evidence type="ECO:0000256" key="4">
    <source>
        <dbReference type="PROSITE-ProRule" id="PRU00259"/>
    </source>
</evidence>
<dbReference type="STRING" id="1051891.A0A0C3QJ94"/>
<organism evidence="5 6">
    <name type="scientific">Tulasnella calospora MUT 4182</name>
    <dbReference type="NCBI Taxonomy" id="1051891"/>
    <lineage>
        <taxon>Eukaryota</taxon>
        <taxon>Fungi</taxon>
        <taxon>Dikarya</taxon>
        <taxon>Basidiomycota</taxon>
        <taxon>Agaricomycotina</taxon>
        <taxon>Agaricomycetes</taxon>
        <taxon>Cantharellales</taxon>
        <taxon>Tulasnellaceae</taxon>
        <taxon>Tulasnella</taxon>
    </lineage>
</organism>
<comment type="similarity">
    <text evidence="1">Belongs to the importin alpha family.</text>
</comment>
<dbReference type="InterPro" id="IPR011989">
    <property type="entry name" value="ARM-like"/>
</dbReference>
<evidence type="ECO:0000256" key="2">
    <source>
        <dbReference type="ARBA" id="ARBA00022448"/>
    </source>
</evidence>
<dbReference type="EMBL" id="KN823028">
    <property type="protein sequence ID" value="KIO26199.1"/>
    <property type="molecule type" value="Genomic_DNA"/>
</dbReference>
<reference evidence="6" key="2">
    <citation type="submission" date="2015-01" db="EMBL/GenBank/DDBJ databases">
        <title>Evolutionary Origins and Diversification of the Mycorrhizal Mutualists.</title>
        <authorList>
            <consortium name="DOE Joint Genome Institute"/>
            <consortium name="Mycorrhizal Genomics Consortium"/>
            <person name="Kohler A."/>
            <person name="Kuo A."/>
            <person name="Nagy L.G."/>
            <person name="Floudas D."/>
            <person name="Copeland A."/>
            <person name="Barry K.W."/>
            <person name="Cichocki N."/>
            <person name="Veneault-Fourrey C."/>
            <person name="LaButti K."/>
            <person name="Lindquist E.A."/>
            <person name="Lipzen A."/>
            <person name="Lundell T."/>
            <person name="Morin E."/>
            <person name="Murat C."/>
            <person name="Riley R."/>
            <person name="Ohm R."/>
            <person name="Sun H."/>
            <person name="Tunlid A."/>
            <person name="Henrissat B."/>
            <person name="Grigoriev I.V."/>
            <person name="Hibbett D.S."/>
            <person name="Martin F."/>
        </authorList>
    </citation>
    <scope>NUCLEOTIDE SEQUENCE [LARGE SCALE GENOMIC DNA]</scope>
    <source>
        <strain evidence="6">MUT 4182</strain>
    </source>
</reference>
<sequence length="307" mass="33241">MAQEILRNVTAGGAGLTLQGVSEFQASLTEEGKIPEYLVLGFNSEDPQIKKASVIQIRNSTSEAIQPIIDTGLIPAIVSLLKSEDTSIQCEAAWIVTNIASGTTQQTDHVIDAGATPRLIILLASPDANVVENAVWALGNVLGDCARLRDRVEGEGGVTALVKLVDRGEQSFEKAQRRAVWAIFSYLYPWSSRKLPITRINHVLPCLARYIQETPVNEANIESIEYAVKSLNRIRKHHLQRSDFIGTGVVPRLVKILAESSSSIALQKHVLKCLGYLVGGTDDETDVAVDAGLLPGLLGAIHKFTLS</sequence>
<dbReference type="SMART" id="SM00185">
    <property type="entry name" value="ARM"/>
    <property type="match status" value="4"/>
</dbReference>
<dbReference type="Proteomes" id="UP000054248">
    <property type="component" value="Unassembled WGS sequence"/>
</dbReference>
<dbReference type="InterPro" id="IPR000225">
    <property type="entry name" value="Armadillo"/>
</dbReference>
<dbReference type="PROSITE" id="PS50176">
    <property type="entry name" value="ARM_REPEAT"/>
    <property type="match status" value="2"/>
</dbReference>
<dbReference type="SUPFAM" id="SSF48371">
    <property type="entry name" value="ARM repeat"/>
    <property type="match status" value="1"/>
</dbReference>
<gene>
    <name evidence="5" type="ORF">M407DRAFT_24529</name>
</gene>
<evidence type="ECO:0000313" key="6">
    <source>
        <dbReference type="Proteomes" id="UP000054248"/>
    </source>
</evidence>
<dbReference type="GO" id="GO:0015031">
    <property type="term" value="P:protein transport"/>
    <property type="evidence" value="ECO:0007669"/>
    <property type="project" value="UniProtKB-KW"/>
</dbReference>
<keyword evidence="3" id="KW-0653">Protein transport</keyword>
<dbReference type="Gene3D" id="1.25.10.10">
    <property type="entry name" value="Leucine-rich Repeat Variant"/>
    <property type="match status" value="1"/>
</dbReference>
<dbReference type="HOGENOM" id="CLU_078882_0_0_1"/>
<evidence type="ECO:0000313" key="5">
    <source>
        <dbReference type="EMBL" id="KIO26199.1"/>
    </source>
</evidence>
<name>A0A0C3QJ94_9AGAM</name>
<evidence type="ECO:0000256" key="1">
    <source>
        <dbReference type="ARBA" id="ARBA00010394"/>
    </source>
</evidence>
<reference evidence="5 6" key="1">
    <citation type="submission" date="2014-04" db="EMBL/GenBank/DDBJ databases">
        <authorList>
            <consortium name="DOE Joint Genome Institute"/>
            <person name="Kuo A."/>
            <person name="Girlanda M."/>
            <person name="Perotto S."/>
            <person name="Kohler A."/>
            <person name="Nagy L.G."/>
            <person name="Floudas D."/>
            <person name="Copeland A."/>
            <person name="Barry K.W."/>
            <person name="Cichocki N."/>
            <person name="Veneault-Fourrey C."/>
            <person name="LaButti K."/>
            <person name="Lindquist E.A."/>
            <person name="Lipzen A."/>
            <person name="Lundell T."/>
            <person name="Morin E."/>
            <person name="Murat C."/>
            <person name="Sun H."/>
            <person name="Tunlid A."/>
            <person name="Henrissat B."/>
            <person name="Grigoriev I.V."/>
            <person name="Hibbett D.S."/>
            <person name="Martin F."/>
            <person name="Nordberg H.P."/>
            <person name="Cantor M.N."/>
            <person name="Hua S.X."/>
        </authorList>
    </citation>
    <scope>NUCLEOTIDE SEQUENCE [LARGE SCALE GENOMIC DNA]</scope>
    <source>
        <strain evidence="5 6">MUT 4182</strain>
    </source>
</reference>
<dbReference type="AlphaFoldDB" id="A0A0C3QJ94"/>
<keyword evidence="6" id="KW-1185">Reference proteome</keyword>
<dbReference type="OrthoDB" id="7537227at2759"/>
<keyword evidence="2" id="KW-0813">Transport</keyword>
<proteinExistence type="inferred from homology"/>
<protein>
    <recommendedName>
        <fullName evidence="7">Importin subunit alpha</fullName>
    </recommendedName>
</protein>
<feature type="repeat" description="ARM" evidence="4">
    <location>
        <begin position="72"/>
        <end position="114"/>
    </location>
</feature>
<evidence type="ECO:0008006" key="7">
    <source>
        <dbReference type="Google" id="ProtNLM"/>
    </source>
</evidence>
<evidence type="ECO:0000256" key="3">
    <source>
        <dbReference type="ARBA" id="ARBA00022927"/>
    </source>
</evidence>
<dbReference type="PANTHER" id="PTHR23316">
    <property type="entry name" value="IMPORTIN ALPHA"/>
    <property type="match status" value="1"/>
</dbReference>
<accession>A0A0C3QJ94</accession>
<dbReference type="Pfam" id="PF00514">
    <property type="entry name" value="Arm"/>
    <property type="match status" value="2"/>
</dbReference>
<dbReference type="InterPro" id="IPR016024">
    <property type="entry name" value="ARM-type_fold"/>
</dbReference>